<proteinExistence type="predicted"/>
<gene>
    <name evidence="2" type="ORF">A2561_00380</name>
</gene>
<accession>A0A1G2JRE9</accession>
<feature type="transmembrane region" description="Helical" evidence="1">
    <location>
        <begin position="65"/>
        <end position="88"/>
    </location>
</feature>
<comment type="caution">
    <text evidence="2">The sequence shown here is derived from an EMBL/GenBank/DDBJ whole genome shotgun (WGS) entry which is preliminary data.</text>
</comment>
<dbReference type="EMBL" id="MHPU01000003">
    <property type="protein sequence ID" value="OGZ89729.1"/>
    <property type="molecule type" value="Genomic_DNA"/>
</dbReference>
<evidence type="ECO:0000313" key="2">
    <source>
        <dbReference type="EMBL" id="OGZ89729.1"/>
    </source>
</evidence>
<reference evidence="2 3" key="1">
    <citation type="journal article" date="2016" name="Nat. Commun.">
        <title>Thousands of microbial genomes shed light on interconnected biogeochemical processes in an aquifer system.</title>
        <authorList>
            <person name="Anantharaman K."/>
            <person name="Brown C.T."/>
            <person name="Hug L.A."/>
            <person name="Sharon I."/>
            <person name="Castelle C.J."/>
            <person name="Probst A.J."/>
            <person name="Thomas B.C."/>
            <person name="Singh A."/>
            <person name="Wilkins M.J."/>
            <person name="Karaoz U."/>
            <person name="Brodie E.L."/>
            <person name="Williams K.H."/>
            <person name="Hubbard S.S."/>
            <person name="Banfield J.F."/>
        </authorList>
    </citation>
    <scope>NUCLEOTIDE SEQUENCE [LARGE SCALE GENOMIC DNA]</scope>
</reference>
<sequence length="107" mass="12183">MFDRFMDFLGRVIVNGIMAIFVTMIVCFFLGFAVLLAMIPVSILGGDVVAKAGHTIVDNWPWFRIIYAIVLFEMMAESYGFAGLKSIFCHCHKGWKKWREQKAVDIA</sequence>
<evidence type="ECO:0000256" key="1">
    <source>
        <dbReference type="SAM" id="Phobius"/>
    </source>
</evidence>
<keyword evidence="1" id="KW-0472">Membrane</keyword>
<organism evidence="2 3">
    <name type="scientific">Candidatus Staskawiczbacteria bacterium RIFOXYD1_FULL_32_13</name>
    <dbReference type="NCBI Taxonomy" id="1802234"/>
    <lineage>
        <taxon>Bacteria</taxon>
        <taxon>Candidatus Staskawicziibacteriota</taxon>
    </lineage>
</organism>
<evidence type="ECO:0000313" key="3">
    <source>
        <dbReference type="Proteomes" id="UP000178935"/>
    </source>
</evidence>
<keyword evidence="1" id="KW-1133">Transmembrane helix</keyword>
<feature type="transmembrane region" description="Helical" evidence="1">
    <location>
        <begin position="12"/>
        <end position="45"/>
    </location>
</feature>
<keyword evidence="1" id="KW-0812">Transmembrane</keyword>
<dbReference type="Proteomes" id="UP000178935">
    <property type="component" value="Unassembled WGS sequence"/>
</dbReference>
<name>A0A1G2JRE9_9BACT</name>
<dbReference type="AlphaFoldDB" id="A0A1G2JRE9"/>
<protein>
    <submittedName>
        <fullName evidence="2">Uncharacterized protein</fullName>
    </submittedName>
</protein>